<keyword evidence="4" id="KW-1185">Reference proteome</keyword>
<feature type="region of interest" description="Disordered" evidence="1">
    <location>
        <begin position="281"/>
        <end position="372"/>
    </location>
</feature>
<feature type="transmembrane region" description="Helical" evidence="2">
    <location>
        <begin position="558"/>
        <end position="577"/>
    </location>
</feature>
<organism evidence="3 4">
    <name type="scientific">Purpureocillium lilacinum</name>
    <name type="common">Paecilomyces lilacinus</name>
    <dbReference type="NCBI Taxonomy" id="33203"/>
    <lineage>
        <taxon>Eukaryota</taxon>
        <taxon>Fungi</taxon>
        <taxon>Dikarya</taxon>
        <taxon>Ascomycota</taxon>
        <taxon>Pezizomycotina</taxon>
        <taxon>Sordariomycetes</taxon>
        <taxon>Hypocreomycetidae</taxon>
        <taxon>Hypocreales</taxon>
        <taxon>Ophiocordycipitaceae</taxon>
        <taxon>Purpureocillium</taxon>
    </lineage>
</organism>
<sequence length="745" mass="78322">MAVKWTARSHDISPKCPNCVPFPFSLAQLPTHSEANEPYARHTYRRAMALRHKRGVSPLRRDEYPPTATIATTASMTPTYARPRSNAIADAHAPPQQPPQSSIGYVLEWTSGPMHTRPRRHALCGVEDLRTELLAGRDGGGGAPGSGRMLVIRAPAAAGGAATTTEGGAAAAATGERGRGEVLDAEVAGVLRGIAGVDDGFVAAHVEGAAWRPRARSRRVRWWCWAYPESIVTSTASGRGRRDGGQGVAVCRASLWLSSQIPILFIDDRAAYTSPSPAVAVPPGNLTGPVPGPPPARPAPKLRHQDAATTGSRLGKQPSGGRYGATGTSPPASTAAMMPPTSAGPRTGDGTGSKRRRREASPRPPWAGAATTGGALSFDEELWDALELMGGSAGSAGDVSIEELVGELVYERWAAWLVGRRRLRHNSGATSSSSTPSSLSGAALPPPSPSALWAAMAALEQNLDEARHLARQGGRVLDAASPSAWGDLLQRAQARVHLAQISPPVSSPPSSTIAAAGGILTPALQRRHQTVDKQPPAPPPSPPARDPELFDERSLDRIAYLGGLLLPVTVVAGVLSIEGDYGPEGTNFWVFWVASLAASAAALLVIYADQLRSLEVWWLELPPDAEGGKAQQQQGRDEYEGDDEDEHGAGHGVRRYYQAEAAAFEGGGGGTGGGGGEGRVVRPAARYLVQRGGEAAQRTWRRGGQLGWGGAVKTMSGYYRWKGDARVRIGRPGEEALRAAWAPAA</sequence>
<keyword evidence="2" id="KW-1133">Transmembrane helix</keyword>
<dbReference type="EMBL" id="JAWRVI010000029">
    <property type="protein sequence ID" value="KAK4087837.1"/>
    <property type="molecule type" value="Genomic_DNA"/>
</dbReference>
<keyword evidence="2" id="KW-0812">Transmembrane</keyword>
<reference evidence="3 4" key="1">
    <citation type="journal article" date="2024" name="Microbiol. Resour. Announc.">
        <title>Genome annotations for the ascomycete fungi Trichoderma harzianum, Trichoderma aggressivum, and Purpureocillium lilacinum.</title>
        <authorList>
            <person name="Beijen E.P.W."/>
            <person name="Ohm R.A."/>
        </authorList>
    </citation>
    <scope>NUCLEOTIDE SEQUENCE [LARGE SCALE GENOMIC DNA]</scope>
    <source>
        <strain evidence="3 4">CBS 150709</strain>
    </source>
</reference>
<feature type="transmembrane region" description="Helical" evidence="2">
    <location>
        <begin position="589"/>
        <end position="608"/>
    </location>
</feature>
<proteinExistence type="predicted"/>
<feature type="compositionally biased region" description="Pro residues" evidence="1">
    <location>
        <begin position="535"/>
        <end position="544"/>
    </location>
</feature>
<feature type="region of interest" description="Disordered" evidence="1">
    <location>
        <begin position="527"/>
        <end position="548"/>
    </location>
</feature>
<feature type="region of interest" description="Disordered" evidence="1">
    <location>
        <begin position="425"/>
        <end position="446"/>
    </location>
</feature>
<accession>A0ABR0BVF5</accession>
<keyword evidence="2" id="KW-0472">Membrane</keyword>
<protein>
    <submittedName>
        <fullName evidence="3">Uncharacterized protein</fullName>
    </submittedName>
</protein>
<gene>
    <name evidence="3" type="ORF">Purlil1_7894</name>
</gene>
<dbReference type="Proteomes" id="UP001287286">
    <property type="component" value="Unassembled WGS sequence"/>
</dbReference>
<evidence type="ECO:0000256" key="1">
    <source>
        <dbReference type="SAM" id="MobiDB-lite"/>
    </source>
</evidence>
<evidence type="ECO:0000313" key="3">
    <source>
        <dbReference type="EMBL" id="KAK4087837.1"/>
    </source>
</evidence>
<feature type="compositionally biased region" description="Low complexity" evidence="1">
    <location>
        <begin position="427"/>
        <end position="443"/>
    </location>
</feature>
<name>A0ABR0BVF5_PURLI</name>
<feature type="compositionally biased region" description="Low complexity" evidence="1">
    <location>
        <begin position="325"/>
        <end position="343"/>
    </location>
</feature>
<comment type="caution">
    <text evidence="3">The sequence shown here is derived from an EMBL/GenBank/DDBJ whole genome shotgun (WGS) entry which is preliminary data.</text>
</comment>
<evidence type="ECO:0000256" key="2">
    <source>
        <dbReference type="SAM" id="Phobius"/>
    </source>
</evidence>
<evidence type="ECO:0000313" key="4">
    <source>
        <dbReference type="Proteomes" id="UP001287286"/>
    </source>
</evidence>
<feature type="region of interest" description="Disordered" evidence="1">
    <location>
        <begin position="625"/>
        <end position="649"/>
    </location>
</feature>